<evidence type="ECO:0000313" key="7">
    <source>
        <dbReference type="EMBL" id="KZK08298.1"/>
    </source>
</evidence>
<keyword evidence="4 5" id="KW-0472">Membrane</keyword>
<dbReference type="PATRIC" id="fig|1359.32.peg.1130"/>
<name>A0A166KEW1_LACLC</name>
<evidence type="ECO:0000259" key="6">
    <source>
        <dbReference type="Pfam" id="PF01061"/>
    </source>
</evidence>
<reference evidence="7 8" key="1">
    <citation type="submission" date="2015-08" db="EMBL/GenBank/DDBJ databases">
        <title>Draft Genome Sequences of 11 Lactococcus lactis subspecies cremoris strains.</title>
        <authorList>
            <person name="Wels M."/>
            <person name="Backus L."/>
            <person name="Boekhorst J."/>
            <person name="Dijkstra A."/>
            <person name="Beerthuizen M."/>
            <person name="Siezen R."/>
            <person name="Bachmann H."/>
            <person name="Van Hijum S."/>
        </authorList>
    </citation>
    <scope>NUCLEOTIDE SEQUENCE [LARGE SCALE GENOMIC DNA]</scope>
    <source>
        <strain evidence="7 8">KW10</strain>
    </source>
</reference>
<protein>
    <submittedName>
        <fullName evidence="7">ABC transporter permease protein</fullName>
    </submittedName>
</protein>
<keyword evidence="3 5" id="KW-1133">Transmembrane helix</keyword>
<evidence type="ECO:0000313" key="8">
    <source>
        <dbReference type="Proteomes" id="UP000076519"/>
    </source>
</evidence>
<organism evidence="7 8">
    <name type="scientific">Lactococcus lactis subsp. cremoris</name>
    <name type="common">Streptococcus cremoris</name>
    <dbReference type="NCBI Taxonomy" id="1359"/>
    <lineage>
        <taxon>Bacteria</taxon>
        <taxon>Bacillati</taxon>
        <taxon>Bacillota</taxon>
        <taxon>Bacilli</taxon>
        <taxon>Lactobacillales</taxon>
        <taxon>Streptococcaceae</taxon>
        <taxon>Lactococcus</taxon>
    </lineage>
</organism>
<dbReference type="Pfam" id="PF01061">
    <property type="entry name" value="ABC2_membrane"/>
    <property type="match status" value="1"/>
</dbReference>
<evidence type="ECO:0000256" key="3">
    <source>
        <dbReference type="ARBA" id="ARBA00022989"/>
    </source>
</evidence>
<feature type="transmembrane region" description="Helical" evidence="5">
    <location>
        <begin position="164"/>
        <end position="185"/>
    </location>
</feature>
<feature type="transmembrane region" description="Helical" evidence="5">
    <location>
        <begin position="21"/>
        <end position="40"/>
    </location>
</feature>
<evidence type="ECO:0000256" key="5">
    <source>
        <dbReference type="SAM" id="Phobius"/>
    </source>
</evidence>
<evidence type="ECO:0000256" key="2">
    <source>
        <dbReference type="ARBA" id="ARBA00022692"/>
    </source>
</evidence>
<feature type="transmembrane region" description="Helical" evidence="5">
    <location>
        <begin position="52"/>
        <end position="73"/>
    </location>
</feature>
<dbReference type="Proteomes" id="UP000076519">
    <property type="component" value="Unassembled WGS sequence"/>
</dbReference>
<proteinExistence type="predicted"/>
<evidence type="ECO:0000256" key="1">
    <source>
        <dbReference type="ARBA" id="ARBA00004141"/>
    </source>
</evidence>
<dbReference type="InterPro" id="IPR013525">
    <property type="entry name" value="ABC2_TM"/>
</dbReference>
<dbReference type="PANTHER" id="PTHR43229">
    <property type="entry name" value="NODULATION PROTEIN J"/>
    <property type="match status" value="1"/>
</dbReference>
<keyword evidence="2 5" id="KW-0812">Transmembrane</keyword>
<accession>A0A166KEW1</accession>
<dbReference type="PANTHER" id="PTHR43229:SF2">
    <property type="entry name" value="NODULATION PROTEIN J"/>
    <property type="match status" value="1"/>
</dbReference>
<gene>
    <name evidence="7" type="ORF">AB996_0195</name>
</gene>
<feature type="transmembrane region" description="Helical" evidence="5">
    <location>
        <begin position="128"/>
        <end position="152"/>
    </location>
</feature>
<dbReference type="EMBL" id="LIYF01000005">
    <property type="protein sequence ID" value="KZK08298.1"/>
    <property type="molecule type" value="Genomic_DNA"/>
</dbReference>
<dbReference type="PIRSF" id="PIRSF006648">
    <property type="entry name" value="DrrB"/>
    <property type="match status" value="1"/>
</dbReference>
<dbReference type="GO" id="GO:0043190">
    <property type="term" value="C:ATP-binding cassette (ABC) transporter complex"/>
    <property type="evidence" value="ECO:0007669"/>
    <property type="project" value="InterPro"/>
</dbReference>
<comment type="subcellular location">
    <subcellularLocation>
        <location evidence="1">Membrane</location>
        <topology evidence="1">Multi-pass membrane protein</topology>
    </subcellularLocation>
</comment>
<dbReference type="InterPro" id="IPR051784">
    <property type="entry name" value="Nod_factor_ABC_transporter"/>
</dbReference>
<feature type="domain" description="ABC-2 type transporter transmembrane" evidence="6">
    <location>
        <begin position="5"/>
        <end position="208"/>
    </location>
</feature>
<feature type="transmembrane region" description="Helical" evidence="5">
    <location>
        <begin position="218"/>
        <end position="236"/>
    </location>
</feature>
<comment type="caution">
    <text evidence="7">The sequence shown here is derived from an EMBL/GenBank/DDBJ whole genome shotgun (WGS) entry which is preliminary data.</text>
</comment>
<evidence type="ECO:0000256" key="4">
    <source>
        <dbReference type="ARBA" id="ARBA00023136"/>
    </source>
</evidence>
<feature type="transmembrane region" description="Helical" evidence="5">
    <location>
        <begin position="94"/>
        <end position="122"/>
    </location>
</feature>
<sequence>MIRDIMTLTGRNMKRILRVGEALISILVIPIVMFLVNYYVFAGGEGAALANIYPFMAILCVLMGISYTGLRVYEDKKSNMFARVKSLPIHQSSLLWSHVMTTVICTLMSLASITGLAFLFGIESPANIGHWGLLVLGLLVFTAALSWIMILGGLIAKSTSAASAFFYMFMIFAFLTPGFMGPVALPDFLLPIANVQPVTIMVNGITELLVGGNIHLDLGLGFLWALVIFLGGYVISQRLYKEKIK</sequence>
<dbReference type="InterPro" id="IPR000412">
    <property type="entry name" value="ABC_2_transport"/>
</dbReference>
<dbReference type="GO" id="GO:0140359">
    <property type="term" value="F:ABC-type transporter activity"/>
    <property type="evidence" value="ECO:0007669"/>
    <property type="project" value="InterPro"/>
</dbReference>
<dbReference type="AlphaFoldDB" id="A0A166KEW1"/>
<dbReference type="RefSeq" id="WP_063281066.1">
    <property type="nucleotide sequence ID" value="NZ_LIYF01000005.1"/>
</dbReference>